<dbReference type="Proteomes" id="UP001054902">
    <property type="component" value="Unassembled WGS sequence"/>
</dbReference>
<evidence type="ECO:0000256" key="1">
    <source>
        <dbReference type="SAM" id="MobiDB-lite"/>
    </source>
</evidence>
<feature type="compositionally biased region" description="Polar residues" evidence="1">
    <location>
        <begin position="33"/>
        <end position="49"/>
    </location>
</feature>
<protein>
    <submittedName>
        <fullName evidence="3">Uncharacterized protein</fullName>
    </submittedName>
</protein>
<feature type="compositionally biased region" description="Basic and acidic residues" evidence="1">
    <location>
        <begin position="15"/>
        <end position="25"/>
    </location>
</feature>
<evidence type="ECO:0000313" key="3">
    <source>
        <dbReference type="EMBL" id="GFH59628.1"/>
    </source>
</evidence>
<keyword evidence="4" id="KW-1185">Reference proteome</keyword>
<feature type="region of interest" description="Disordered" evidence="1">
    <location>
        <begin position="1"/>
        <end position="49"/>
    </location>
</feature>
<feature type="transmembrane region" description="Helical" evidence="2">
    <location>
        <begin position="291"/>
        <end position="308"/>
    </location>
</feature>
<feature type="transmembrane region" description="Helical" evidence="2">
    <location>
        <begin position="71"/>
        <end position="91"/>
    </location>
</feature>
<gene>
    <name evidence="3" type="ORF">CTEN210_16104</name>
</gene>
<feature type="transmembrane region" description="Helical" evidence="2">
    <location>
        <begin position="130"/>
        <end position="147"/>
    </location>
</feature>
<organism evidence="3 4">
    <name type="scientific">Chaetoceros tenuissimus</name>
    <dbReference type="NCBI Taxonomy" id="426638"/>
    <lineage>
        <taxon>Eukaryota</taxon>
        <taxon>Sar</taxon>
        <taxon>Stramenopiles</taxon>
        <taxon>Ochrophyta</taxon>
        <taxon>Bacillariophyta</taxon>
        <taxon>Coscinodiscophyceae</taxon>
        <taxon>Chaetocerotophycidae</taxon>
        <taxon>Chaetocerotales</taxon>
        <taxon>Chaetocerotaceae</taxon>
        <taxon>Chaetoceros</taxon>
    </lineage>
</organism>
<dbReference type="EMBL" id="BLLK01000069">
    <property type="protein sequence ID" value="GFH59628.1"/>
    <property type="molecule type" value="Genomic_DNA"/>
</dbReference>
<feature type="transmembrane region" description="Helical" evidence="2">
    <location>
        <begin position="97"/>
        <end position="118"/>
    </location>
</feature>
<evidence type="ECO:0000313" key="4">
    <source>
        <dbReference type="Proteomes" id="UP001054902"/>
    </source>
</evidence>
<feature type="transmembrane region" description="Helical" evidence="2">
    <location>
        <begin position="261"/>
        <end position="285"/>
    </location>
</feature>
<comment type="caution">
    <text evidence="3">The sequence shown here is derived from an EMBL/GenBank/DDBJ whole genome shotgun (WGS) entry which is preliminary data.</text>
</comment>
<reference evidence="3 4" key="1">
    <citation type="journal article" date="2021" name="Sci. Rep.">
        <title>The genome of the diatom Chaetoceros tenuissimus carries an ancient integrated fragment of an extant virus.</title>
        <authorList>
            <person name="Hongo Y."/>
            <person name="Kimura K."/>
            <person name="Takaki Y."/>
            <person name="Yoshida Y."/>
            <person name="Baba S."/>
            <person name="Kobayashi G."/>
            <person name="Nagasaki K."/>
            <person name="Hano T."/>
            <person name="Tomaru Y."/>
        </authorList>
    </citation>
    <scope>NUCLEOTIDE SEQUENCE [LARGE SCALE GENOMIC DNA]</scope>
    <source>
        <strain evidence="3 4">NIES-3715</strain>
    </source>
</reference>
<proteinExistence type="predicted"/>
<sequence length="323" mass="35697">MAEEKKSSPVAKNKNPQEKKGKVDLNEDVEAGKQNNKLRPNSKKQTQAAETKKHFVVGEYDIAVPQSKVPLLGNMLSAVILFIAIFARDLLDTHKYYARYGLVLCLVTFVLALITIVLPSKNHMVKGIKYFMFIWCLVGACVLTFGSDAPFERTGNGYFAAWGCALFASVAADAPGALSKFTLDKMNALIDLGAATVTLLVALGFEYHYRNRESTAYTSSYDKFELEIVYATIVAGLTLIFVFSTSFHYTCQGDRVLGECVVLTILSVLWIVAACAVTFSGPFLFTGNGYFASWFAFLTAVRATFFSWEHRNDVNVNSNRNAV</sequence>
<feature type="transmembrane region" description="Helical" evidence="2">
    <location>
        <begin position="188"/>
        <end position="208"/>
    </location>
</feature>
<accession>A0AAD3HE25</accession>
<keyword evidence="2" id="KW-0812">Transmembrane</keyword>
<evidence type="ECO:0000256" key="2">
    <source>
        <dbReference type="SAM" id="Phobius"/>
    </source>
</evidence>
<feature type="transmembrane region" description="Helical" evidence="2">
    <location>
        <begin position="228"/>
        <end position="249"/>
    </location>
</feature>
<feature type="transmembrane region" description="Helical" evidence="2">
    <location>
        <begin position="159"/>
        <end position="176"/>
    </location>
</feature>
<dbReference type="AlphaFoldDB" id="A0AAD3HE25"/>
<keyword evidence="2" id="KW-1133">Transmembrane helix</keyword>
<name>A0AAD3HE25_9STRA</name>
<keyword evidence="2" id="KW-0472">Membrane</keyword>